<evidence type="ECO:0000256" key="1">
    <source>
        <dbReference type="ARBA" id="ARBA00004651"/>
    </source>
</evidence>
<keyword evidence="4 8" id="KW-0812">Transmembrane</keyword>
<dbReference type="PANTHER" id="PTHR23517">
    <property type="entry name" value="RESISTANCE PROTEIN MDTM, PUTATIVE-RELATED-RELATED"/>
    <property type="match status" value="1"/>
</dbReference>
<feature type="transmembrane region" description="Helical" evidence="8">
    <location>
        <begin position="384"/>
        <end position="403"/>
    </location>
</feature>
<feature type="domain" description="Major facilitator superfamily (MFS) profile" evidence="9">
    <location>
        <begin position="44"/>
        <end position="434"/>
    </location>
</feature>
<dbReference type="eggNOG" id="COG0477">
    <property type="taxonomic scope" value="Bacteria"/>
</dbReference>
<evidence type="ECO:0000256" key="2">
    <source>
        <dbReference type="ARBA" id="ARBA00022448"/>
    </source>
</evidence>
<feature type="transmembrane region" description="Helical" evidence="8">
    <location>
        <begin position="348"/>
        <end position="372"/>
    </location>
</feature>
<feature type="transmembrane region" description="Helical" evidence="8">
    <location>
        <begin position="321"/>
        <end position="342"/>
    </location>
</feature>
<evidence type="ECO:0000256" key="3">
    <source>
        <dbReference type="ARBA" id="ARBA00022475"/>
    </source>
</evidence>
<feature type="transmembrane region" description="Helical" evidence="8">
    <location>
        <begin position="178"/>
        <end position="199"/>
    </location>
</feature>
<feature type="transmembrane region" description="Helical" evidence="8">
    <location>
        <begin position="140"/>
        <end position="157"/>
    </location>
</feature>
<feature type="transmembrane region" description="Helical" evidence="8">
    <location>
        <begin position="110"/>
        <end position="134"/>
    </location>
</feature>
<dbReference type="Gene3D" id="1.20.1250.20">
    <property type="entry name" value="MFS general substrate transporter like domains"/>
    <property type="match status" value="1"/>
</dbReference>
<dbReference type="Pfam" id="PF07690">
    <property type="entry name" value="MFS_1"/>
    <property type="match status" value="1"/>
</dbReference>
<feature type="transmembrane region" description="Helical" evidence="8">
    <location>
        <begin position="44"/>
        <end position="63"/>
    </location>
</feature>
<dbReference type="KEGG" id="blin:BLSMQ_0471"/>
<evidence type="ECO:0000256" key="6">
    <source>
        <dbReference type="ARBA" id="ARBA00023136"/>
    </source>
</evidence>
<evidence type="ECO:0000256" key="8">
    <source>
        <dbReference type="SAM" id="Phobius"/>
    </source>
</evidence>
<dbReference type="Proteomes" id="UP000094793">
    <property type="component" value="Chromosome"/>
</dbReference>
<dbReference type="EMBL" id="CP017150">
    <property type="protein sequence ID" value="AOP52187.1"/>
    <property type="molecule type" value="Genomic_DNA"/>
</dbReference>
<feature type="transmembrane region" description="Helical" evidence="8">
    <location>
        <begin position="205"/>
        <end position="225"/>
    </location>
</feature>
<dbReference type="SUPFAM" id="SSF103473">
    <property type="entry name" value="MFS general substrate transporter"/>
    <property type="match status" value="1"/>
</dbReference>
<evidence type="ECO:0000313" key="11">
    <source>
        <dbReference type="Proteomes" id="UP000094793"/>
    </source>
</evidence>
<dbReference type="PATRIC" id="fig|1703.10.peg.483"/>
<dbReference type="InterPro" id="IPR050171">
    <property type="entry name" value="MFS_Transporters"/>
</dbReference>
<feature type="transmembrane region" description="Helical" evidence="8">
    <location>
        <begin position="409"/>
        <end position="429"/>
    </location>
</feature>
<proteinExistence type="predicted"/>
<gene>
    <name evidence="10" type="ORF">BLSMQ_0471</name>
</gene>
<keyword evidence="5 8" id="KW-1133">Transmembrane helix</keyword>
<dbReference type="AlphaFoldDB" id="A0A1D7VZN0"/>
<dbReference type="InterPro" id="IPR020846">
    <property type="entry name" value="MFS_dom"/>
</dbReference>
<accession>A0A1D7VZN0</accession>
<feature type="transmembrane region" description="Helical" evidence="8">
    <location>
        <begin position="253"/>
        <end position="275"/>
    </location>
</feature>
<reference evidence="11" key="1">
    <citation type="submission" date="2016-09" db="EMBL/GenBank/DDBJ databases">
        <title>Complete Genome Sequence of Brevibacterium linens SMQ-1335.</title>
        <authorList>
            <person name="de Melo A.G."/>
            <person name="Labrie S.J."/>
            <person name="Dumaresq J."/>
            <person name="Roberts R.J."/>
            <person name="Tremblay D.M."/>
            <person name="Moineau S."/>
        </authorList>
    </citation>
    <scope>NUCLEOTIDE SEQUENCE [LARGE SCALE GENOMIC DNA]</scope>
    <source>
        <strain evidence="11">SMQ-1335</strain>
    </source>
</reference>
<dbReference type="InterPro" id="IPR036259">
    <property type="entry name" value="MFS_trans_sf"/>
</dbReference>
<evidence type="ECO:0000259" key="9">
    <source>
        <dbReference type="PROSITE" id="PS50850"/>
    </source>
</evidence>
<dbReference type="InterPro" id="IPR011701">
    <property type="entry name" value="MFS"/>
</dbReference>
<organism evidence="10 11">
    <name type="scientific">Brevibacterium aurantiacum</name>
    <dbReference type="NCBI Taxonomy" id="273384"/>
    <lineage>
        <taxon>Bacteria</taxon>
        <taxon>Bacillati</taxon>
        <taxon>Actinomycetota</taxon>
        <taxon>Actinomycetes</taxon>
        <taxon>Micrococcales</taxon>
        <taxon>Brevibacteriaceae</taxon>
        <taxon>Brevibacterium</taxon>
    </lineage>
</organism>
<keyword evidence="6 8" id="KW-0472">Membrane</keyword>
<keyword evidence="2" id="KW-0813">Transport</keyword>
<feature type="region of interest" description="Disordered" evidence="7">
    <location>
        <begin position="1"/>
        <end position="23"/>
    </location>
</feature>
<sequence>MTSETAALNPESPAMTSEPATETADHQIATTISHSATTVPQRRAWLRVVPAMFLLAWGGNHFTPLVHMYEEDGGYAVWQANLLLGMYVGGLIPGLLVASALSDRRGRKPILIAGTIAAIIGSVLLGIGFNLFWLLCVGRVLAGIGVGVAMSVGTSWIKELSSPPFDHKAGITAGARRPALTLTVGFAIGAAVTGCLAQWGPMPETIPYAVHGLLSIVALFIVFTAPETLTRERRSAHHWWRGLRIPLVGHRTFVRLIIPAAPWVFAAAGVAYAVMPALVQDELGEWTTMYATVLTVVTLGAGALVQNLVPRINRWTGGRALVVGLTLMTFGMGLAVVAALVANPFVAFVVAIVLGIAYGICVVAGLVIVQAIAEPKDLAGITGVYYSLAYSGFLLPTVLAALLPLMPYSISLGAVAVICLLSLSVVSLASKARA</sequence>
<dbReference type="GO" id="GO:0022857">
    <property type="term" value="F:transmembrane transporter activity"/>
    <property type="evidence" value="ECO:0007669"/>
    <property type="project" value="InterPro"/>
</dbReference>
<evidence type="ECO:0000313" key="10">
    <source>
        <dbReference type="EMBL" id="AOP52187.1"/>
    </source>
</evidence>
<evidence type="ECO:0000256" key="7">
    <source>
        <dbReference type="SAM" id="MobiDB-lite"/>
    </source>
</evidence>
<keyword evidence="3" id="KW-1003">Cell membrane</keyword>
<name>A0A1D7VZN0_BREAU</name>
<dbReference type="GO" id="GO:0005886">
    <property type="term" value="C:plasma membrane"/>
    <property type="evidence" value="ECO:0007669"/>
    <property type="project" value="UniProtKB-SubCell"/>
</dbReference>
<feature type="transmembrane region" description="Helical" evidence="8">
    <location>
        <begin position="287"/>
        <end position="309"/>
    </location>
</feature>
<feature type="transmembrane region" description="Helical" evidence="8">
    <location>
        <begin position="75"/>
        <end position="98"/>
    </location>
</feature>
<comment type="subcellular location">
    <subcellularLocation>
        <location evidence="1">Cell membrane</location>
        <topology evidence="1">Multi-pass membrane protein</topology>
    </subcellularLocation>
</comment>
<evidence type="ECO:0000256" key="5">
    <source>
        <dbReference type="ARBA" id="ARBA00022989"/>
    </source>
</evidence>
<dbReference type="PROSITE" id="PS50850">
    <property type="entry name" value="MFS"/>
    <property type="match status" value="1"/>
</dbReference>
<evidence type="ECO:0000256" key="4">
    <source>
        <dbReference type="ARBA" id="ARBA00022692"/>
    </source>
</evidence>
<protein>
    <submittedName>
        <fullName evidence="10">Putative MFS-transporter</fullName>
    </submittedName>
</protein>